<dbReference type="AlphaFoldDB" id="X1E0E3"/>
<evidence type="ECO:0000313" key="1">
    <source>
        <dbReference type="EMBL" id="GAH25967.1"/>
    </source>
</evidence>
<proteinExistence type="predicted"/>
<organism evidence="1">
    <name type="scientific">marine sediment metagenome</name>
    <dbReference type="NCBI Taxonomy" id="412755"/>
    <lineage>
        <taxon>unclassified sequences</taxon>
        <taxon>metagenomes</taxon>
        <taxon>ecological metagenomes</taxon>
    </lineage>
</organism>
<gene>
    <name evidence="1" type="ORF">S03H2_02551</name>
</gene>
<sequence>MCKKILIIVVSVILILTFSGSIIAKGILSAKIELKDGSVITGEIEKLIISIKTKDGVKEVGIEDIVFLQMNIISSSPETTIGGSVWRLESPWYIITGKTSPRGWREFRGIIEKSIGERGGLLGGYSGHSLVEQAERHLKYIKQSNIIFLILPKAKEFKALQELWKKYPELFPLSCDKLNELSSDISPLIYLAYDIQAEKLRGVVVADKVDISLAKLLAEEELPLNTPLQYKDGQLEEIKEK</sequence>
<comment type="caution">
    <text evidence="1">The sequence shown here is derived from an EMBL/GenBank/DDBJ whole genome shotgun (WGS) entry which is preliminary data.</text>
</comment>
<reference evidence="1" key="1">
    <citation type="journal article" date="2014" name="Front. Microbiol.">
        <title>High frequency of phylogenetically diverse reductive dehalogenase-homologous genes in deep subseafloor sedimentary metagenomes.</title>
        <authorList>
            <person name="Kawai M."/>
            <person name="Futagami T."/>
            <person name="Toyoda A."/>
            <person name="Takaki Y."/>
            <person name="Nishi S."/>
            <person name="Hori S."/>
            <person name="Arai W."/>
            <person name="Tsubouchi T."/>
            <person name="Morono Y."/>
            <person name="Uchiyama I."/>
            <person name="Ito T."/>
            <person name="Fujiyama A."/>
            <person name="Inagaki F."/>
            <person name="Takami H."/>
        </authorList>
    </citation>
    <scope>NUCLEOTIDE SEQUENCE</scope>
    <source>
        <strain evidence="1">Expedition CK06-06</strain>
    </source>
</reference>
<accession>X1E0E3</accession>
<protein>
    <submittedName>
        <fullName evidence="1">Uncharacterized protein</fullName>
    </submittedName>
</protein>
<dbReference type="EMBL" id="BARU01000864">
    <property type="protein sequence ID" value="GAH25967.1"/>
    <property type="molecule type" value="Genomic_DNA"/>
</dbReference>
<name>X1E0E3_9ZZZZ</name>